<dbReference type="GO" id="GO:0032790">
    <property type="term" value="P:ribosome disassembly"/>
    <property type="evidence" value="ECO:0007669"/>
    <property type="project" value="TreeGrafter"/>
</dbReference>
<dbReference type="InterPro" id="IPR004405">
    <property type="entry name" value="TF_pelota"/>
</dbReference>
<protein>
    <recommendedName>
        <fullName evidence="1">eRF1/Pelota-like N-terminal domain-containing protein</fullName>
    </recommendedName>
</protein>
<dbReference type="InterPro" id="IPR042226">
    <property type="entry name" value="eFR1_2_sf"/>
</dbReference>
<dbReference type="SMART" id="SM01194">
    <property type="entry name" value="eRF1_1"/>
    <property type="match status" value="1"/>
</dbReference>
<name>A0A397WQD8_9ARCH</name>
<dbReference type="InterPro" id="IPR029064">
    <property type="entry name" value="Ribosomal_eL30-like_sf"/>
</dbReference>
<reference evidence="2 3" key="1">
    <citation type="journal article" date="2018" name="Syst. Appl. Microbiol.">
        <title>A new symbiotic nanoarchaeote (Candidatus Nanoclepta minutus) and its host (Zestosphaera tikiterensis gen. nov., sp. nov.) from a New Zealand hot spring.</title>
        <authorList>
            <person name="St John E."/>
            <person name="Liu Y."/>
            <person name="Podar M."/>
            <person name="Stott M.B."/>
            <person name="Meneghin J."/>
            <person name="Chen Z."/>
            <person name="Lagutin K."/>
            <person name="Mitchell K."/>
            <person name="Reysenbach A.L."/>
        </authorList>
    </citation>
    <scope>NUCLEOTIDE SEQUENCE [LARGE SCALE GENOMIC DNA]</scope>
    <source>
        <strain evidence="2">NZ3</strain>
    </source>
</reference>
<accession>A0A397WQD8</accession>
<dbReference type="SUPFAM" id="SSF55315">
    <property type="entry name" value="L30e-like"/>
    <property type="match status" value="1"/>
</dbReference>
<comment type="caution">
    <text evidence="2">The sequence shown here is derived from an EMBL/GenBank/DDBJ whole genome shotgun (WGS) entry which is preliminary data.</text>
</comment>
<dbReference type="Gene3D" id="3.30.1330.30">
    <property type="match status" value="1"/>
</dbReference>
<gene>
    <name evidence="2" type="ORF">BXU00_02115</name>
</gene>
<dbReference type="InterPro" id="IPR058547">
    <property type="entry name" value="Pelota_N"/>
</dbReference>
<evidence type="ECO:0000259" key="1">
    <source>
        <dbReference type="SMART" id="SM01194"/>
    </source>
</evidence>
<dbReference type="GO" id="GO:0071025">
    <property type="term" value="P:RNA surveillance"/>
    <property type="evidence" value="ECO:0007669"/>
    <property type="project" value="InterPro"/>
</dbReference>
<dbReference type="GO" id="GO:0070651">
    <property type="term" value="P:nonfunctional rRNA decay"/>
    <property type="evidence" value="ECO:0007669"/>
    <property type="project" value="TreeGrafter"/>
</dbReference>
<dbReference type="Gene3D" id="2.30.30.870">
    <property type="entry name" value="Pelota, domain A"/>
    <property type="match status" value="1"/>
</dbReference>
<evidence type="ECO:0000313" key="2">
    <source>
        <dbReference type="EMBL" id="RIB35303.1"/>
    </source>
</evidence>
<dbReference type="PANTHER" id="PTHR10853">
    <property type="entry name" value="PELOTA"/>
    <property type="match status" value="1"/>
</dbReference>
<dbReference type="GO" id="GO:0070481">
    <property type="term" value="P:nuclear-transcribed mRNA catabolic process, non-stop decay"/>
    <property type="evidence" value="ECO:0007669"/>
    <property type="project" value="InterPro"/>
</dbReference>
<dbReference type="PANTHER" id="PTHR10853:SF0">
    <property type="entry name" value="PROTEIN PELOTA HOMOLOG"/>
    <property type="match status" value="1"/>
</dbReference>
<dbReference type="GO" id="GO:0005737">
    <property type="term" value="C:cytoplasm"/>
    <property type="evidence" value="ECO:0007669"/>
    <property type="project" value="TreeGrafter"/>
</dbReference>
<dbReference type="AlphaFoldDB" id="A0A397WQD8"/>
<dbReference type="GO" id="GO:0070966">
    <property type="term" value="P:nuclear-transcribed mRNA catabolic process, no-go decay"/>
    <property type="evidence" value="ECO:0007669"/>
    <property type="project" value="InterPro"/>
</dbReference>
<dbReference type="Proteomes" id="UP000266622">
    <property type="component" value="Unassembled WGS sequence"/>
</dbReference>
<proteinExistence type="predicted"/>
<dbReference type="SUPFAM" id="SSF53137">
    <property type="entry name" value="Translational machinery components"/>
    <property type="match status" value="1"/>
</dbReference>
<dbReference type="EMBL" id="MWMI01000003">
    <property type="protein sequence ID" value="RIB35303.1"/>
    <property type="molecule type" value="Genomic_DNA"/>
</dbReference>
<feature type="domain" description="eRF1/Pelota-like N-terminal" evidence="1">
    <location>
        <begin position="1"/>
        <end position="120"/>
    </location>
</feature>
<dbReference type="InterPro" id="IPR005140">
    <property type="entry name" value="eRF1_Pelota-like_N"/>
</dbReference>
<dbReference type="SUPFAM" id="SSF159065">
    <property type="entry name" value="Dom34/Pelota N-terminal domain-like"/>
    <property type="match status" value="1"/>
</dbReference>
<dbReference type="Gene3D" id="3.30.420.60">
    <property type="entry name" value="eRF1 domain 2"/>
    <property type="match status" value="1"/>
</dbReference>
<sequence>MKFEFLDKKTVVIRVESEEDLITLFKVINPEDIVSGYDYRVISIGERKERKKVWIKLKVEDINFSEYSDSLRISGRIVESSEEVQGHFHTFDVRVGSEITLFKEKGFKKYEIEELNRKRYKREFFIVSLDSNSISVAKLNYKLEILLDEDINVPKDHPERESIIESYYKKAVDLLKDAKVIVVVGPVFYPEKFRDYLSERFRDKNILTFRISLGGISGIYEFINRTEYLKVLGELEIAEINEKIEDFIVSVTKNKGCFGIDDLLEKIDYCNLEYVLLSYEWFRRIKSDRNYLDKILRVLEKADECNIEVYFVRRENKNFEFIDKFGIVGKVRY</sequence>
<evidence type="ECO:0000313" key="3">
    <source>
        <dbReference type="Proteomes" id="UP000266622"/>
    </source>
</evidence>
<dbReference type="Pfam" id="PF26356">
    <property type="entry name" value="Pelota_N"/>
    <property type="match status" value="1"/>
</dbReference>
<dbReference type="InterPro" id="IPR038069">
    <property type="entry name" value="Pelota/DOM34_N"/>
</dbReference>
<organism evidence="2 3">
    <name type="scientific">Candidatus Nanoclepta minutus</name>
    <dbReference type="NCBI Taxonomy" id="1940235"/>
    <lineage>
        <taxon>Archaea</taxon>
        <taxon>Nanobdellota</taxon>
        <taxon>Candidatus Nanoclepta</taxon>
    </lineage>
</organism>